<proteinExistence type="predicted"/>
<dbReference type="PANTHER" id="PTHR34714:SF2">
    <property type="entry name" value="EGF-LIKE DOMAIN-CONTAINING PROTEIN"/>
    <property type="match status" value="1"/>
</dbReference>
<dbReference type="EMBL" id="AHFB01000186">
    <property type="protein sequence ID" value="EOO23734.1"/>
    <property type="molecule type" value="Genomic_DNA"/>
</dbReference>
<evidence type="ECO:0000313" key="1">
    <source>
        <dbReference type="EMBL" id="EOO23734.1"/>
    </source>
</evidence>
<reference evidence="1 2" key="1">
    <citation type="submission" date="2012-12" db="EMBL/GenBank/DDBJ databases">
        <title>The Genome Sequence of Bacillus cereus VD133.</title>
        <authorList>
            <consortium name="The Broad Institute Genome Sequencing Platform"/>
            <consortium name="The Broad Institute Genome Sequencing Center for Infectious Disease"/>
            <person name="Feldgarden M."/>
            <person name="Van der Auwera G.A."/>
            <person name="Mahillon J."/>
            <person name="Duprez V."/>
            <person name="Timmery S."/>
            <person name="Mattelet C."/>
            <person name="Dierick K."/>
            <person name="Sun M."/>
            <person name="Yu Z."/>
            <person name="Zhu L."/>
            <person name="Hu X."/>
            <person name="Shank E.B."/>
            <person name="Swiecicka I."/>
            <person name="Hansen B.M."/>
            <person name="Andrup L."/>
            <person name="Walker B."/>
            <person name="Young S.K."/>
            <person name="Zeng Q."/>
            <person name="Gargeya S."/>
            <person name="Fitzgerald M."/>
            <person name="Haas B."/>
            <person name="Abouelleil A."/>
            <person name="Alvarado L."/>
            <person name="Arachchi H.M."/>
            <person name="Berlin A.M."/>
            <person name="Chapman S.B."/>
            <person name="Dewar J."/>
            <person name="Goldberg J."/>
            <person name="Griggs A."/>
            <person name="Gujja S."/>
            <person name="Hansen M."/>
            <person name="Howarth C."/>
            <person name="Imamovic A."/>
            <person name="Larimer J."/>
            <person name="McCowan C."/>
            <person name="Murphy C."/>
            <person name="Neiman D."/>
            <person name="Pearson M."/>
            <person name="Priest M."/>
            <person name="Roberts A."/>
            <person name="Saif S."/>
            <person name="Shea T."/>
            <person name="Sisk P."/>
            <person name="Sykes S."/>
            <person name="Wortman J."/>
            <person name="Nusbaum C."/>
            <person name="Birren B."/>
        </authorList>
    </citation>
    <scope>NUCLEOTIDE SEQUENCE [LARGE SCALE GENOMIC DNA]</scope>
    <source>
        <strain evidence="1 2">VD133</strain>
    </source>
</reference>
<name>A0A9W5PJ94_BACCE</name>
<accession>A0A9W5PJ94</accession>
<dbReference type="PANTHER" id="PTHR34714">
    <property type="entry name" value="EGF-LIKE DOMAIN-CONTAINING PROTEIN"/>
    <property type="match status" value="1"/>
</dbReference>
<evidence type="ECO:0000313" key="2">
    <source>
        <dbReference type="Proteomes" id="UP000014018"/>
    </source>
</evidence>
<organism evidence="1 2">
    <name type="scientific">Bacillus cereus VD133</name>
    <dbReference type="NCBI Taxonomy" id="1053233"/>
    <lineage>
        <taxon>Bacteria</taxon>
        <taxon>Bacillati</taxon>
        <taxon>Bacillota</taxon>
        <taxon>Bacilli</taxon>
        <taxon>Bacillales</taxon>
        <taxon>Bacillaceae</taxon>
        <taxon>Bacillus</taxon>
        <taxon>Bacillus cereus group</taxon>
    </lineage>
</organism>
<dbReference type="RefSeq" id="WP_016110620.1">
    <property type="nucleotide sequence ID" value="NZ_KB976178.1"/>
</dbReference>
<protein>
    <submittedName>
        <fullName evidence="1">Uncharacterized protein</fullName>
    </submittedName>
</protein>
<sequence length="776" mass="88561">MNSTMDYKDIYQQLLNNNEIPSVASVNSSALKYETRNLFVDLGEVYSQISQNNIHPKMISIYADVVHIPADFKCTFTDMELVIRARRIEVESKGTAEFQLDYRSEHKSAKIVLYAMGISGTLHGTAIYDQGEQSSEIEITNKGIRLFNQDNKLVVQPIKTVVFTDDLQVLCTSIFQVACLFFESYPNIAANQFKWLQKYAYAKKELILLCVQSTALFSILTADRGTNTFVPVLDKKLYKEQISSFLDAAKLFEEQYQRYKDRDLAIEDRKKAATLMFQHEQDTVLCKEILIKQTQNNLSSAKQSVESSLNQFKKQQLVIKLAEIDFKLGLEEYKYEQELKMAFEVVSAIFDFAESIGSILVTDGAAAPAEVTKIAEAAKTLESVAEAGATFAQLAKELKDCIDKVSKIVELIKKVDELAQAISEASTEMQFSDDLLQKIANHDWAIPQEDLTGDEEWKVFRLKIQDALADAVDKGIDGATEYRLALETLSIYGQTLTTNQLTLIRCSQELARLLIEKQMSADDAARLKDYIAHLDGQESENIVMEQKLYQRYLDIKRTLFVAFENYKHAYKYWALQDSSVQPNILKDIAELQVDVGLLQEDCMAALTQFNPPPQPFQNRILEITDPQILQELKDKREASWGIHLYDPIFDKEFRVRLKVIRTWLDGIEPDSKVKIQINNSGHYFDSFSKKELQFNTEPFNLAFSYQGEQIDVDGTIAEEFAYDFFIPNPFTTWTIKILDGPDLSNVTKIRMELEGTLVTDYNCNKNDFVIKQSINS</sequence>
<gene>
    <name evidence="1" type="ORF">IIU_06938</name>
</gene>
<dbReference type="AlphaFoldDB" id="A0A9W5PJ94"/>
<comment type="caution">
    <text evidence="1">The sequence shown here is derived from an EMBL/GenBank/DDBJ whole genome shotgun (WGS) entry which is preliminary data.</text>
</comment>
<dbReference type="Proteomes" id="UP000014018">
    <property type="component" value="Unassembled WGS sequence"/>
</dbReference>